<feature type="transmembrane region" description="Helical" evidence="1">
    <location>
        <begin position="7"/>
        <end position="32"/>
    </location>
</feature>
<accession>A0ABY1QKL5</accession>
<comment type="caution">
    <text evidence="2">The sequence shown here is derived from an EMBL/GenBank/DDBJ whole genome shotgun (WGS) entry which is preliminary data.</text>
</comment>
<dbReference type="EMBL" id="FXUI01000007">
    <property type="protein sequence ID" value="SMP74310.1"/>
    <property type="molecule type" value="Genomic_DNA"/>
</dbReference>
<organism evidence="2 3">
    <name type="scientific">Novosphingobium panipatense</name>
    <dbReference type="NCBI Taxonomy" id="428991"/>
    <lineage>
        <taxon>Bacteria</taxon>
        <taxon>Pseudomonadati</taxon>
        <taxon>Pseudomonadota</taxon>
        <taxon>Alphaproteobacteria</taxon>
        <taxon>Sphingomonadales</taxon>
        <taxon>Sphingomonadaceae</taxon>
        <taxon>Novosphingobium</taxon>
    </lineage>
</organism>
<gene>
    <name evidence="2" type="ORF">SAMN06296065_10728</name>
</gene>
<name>A0ABY1QKL5_9SPHN</name>
<protein>
    <submittedName>
        <fullName evidence="2">Uncharacterized protein</fullName>
    </submittedName>
</protein>
<evidence type="ECO:0000313" key="2">
    <source>
        <dbReference type="EMBL" id="SMP74310.1"/>
    </source>
</evidence>
<dbReference type="Proteomes" id="UP001157910">
    <property type="component" value="Unassembled WGS sequence"/>
</dbReference>
<dbReference type="RefSeq" id="WP_283406454.1">
    <property type="nucleotide sequence ID" value="NZ_FXUI01000007.1"/>
</dbReference>
<keyword evidence="1" id="KW-0472">Membrane</keyword>
<feature type="transmembrane region" description="Helical" evidence="1">
    <location>
        <begin position="44"/>
        <end position="62"/>
    </location>
</feature>
<evidence type="ECO:0000256" key="1">
    <source>
        <dbReference type="SAM" id="Phobius"/>
    </source>
</evidence>
<reference evidence="2 3" key="1">
    <citation type="submission" date="2017-05" db="EMBL/GenBank/DDBJ databases">
        <authorList>
            <person name="Varghese N."/>
            <person name="Submissions S."/>
        </authorList>
    </citation>
    <scope>NUCLEOTIDE SEQUENCE [LARGE SCALE GENOMIC DNA]</scope>
    <source>
        <strain evidence="2 3">SM16</strain>
    </source>
</reference>
<proteinExistence type="predicted"/>
<keyword evidence="3" id="KW-1185">Reference proteome</keyword>
<keyword evidence="1" id="KW-0812">Transmembrane</keyword>
<evidence type="ECO:0000313" key="3">
    <source>
        <dbReference type="Proteomes" id="UP001157910"/>
    </source>
</evidence>
<sequence>MPFIRFVAVILGLAAVVFGVIVALQGTAVLRWPEGNVMVGDRGWAIRGAILTMVGGIVVWLARRT</sequence>
<keyword evidence="1" id="KW-1133">Transmembrane helix</keyword>